<evidence type="ECO:0000313" key="3">
    <source>
        <dbReference type="EMBL" id="OEH86099.1"/>
    </source>
</evidence>
<proteinExistence type="predicted"/>
<dbReference type="InterPro" id="IPR018758">
    <property type="entry name" value="FtrD-like"/>
</dbReference>
<dbReference type="Pfam" id="PF10080">
    <property type="entry name" value="FtrD-like"/>
    <property type="match status" value="1"/>
</dbReference>
<dbReference type="RefSeq" id="WP_069701526.1">
    <property type="nucleotide sequence ID" value="NZ_MJAT01000007.1"/>
</dbReference>
<sequence>MVQDKKQEFSDGKRNKGLNLVVVGIVILIVAGLAVYFLSGEEDIARGRYTPGDFNTGAAFDYGTVTPMTQVENHLDGDKVILSLQEVEAAGLIYSQVPVGDSYMPITSFIAPSGRLVVAFSICEPCRSETFRIDGVRDQIICESCGTIWTMEPLVGVSGGCLDHPPEEIYYEVLGDEIQIPFQQIKDWKPREF</sequence>
<keyword evidence="1" id="KW-1133">Transmembrane helix</keyword>
<keyword evidence="1" id="KW-0472">Membrane</keyword>
<dbReference type="EMBL" id="MJAT01000007">
    <property type="protein sequence ID" value="OEH86099.1"/>
    <property type="molecule type" value="Genomic_DNA"/>
</dbReference>
<evidence type="ECO:0000313" key="4">
    <source>
        <dbReference type="Proteomes" id="UP000095255"/>
    </source>
</evidence>
<keyword evidence="1" id="KW-0812">Transmembrane</keyword>
<organism evidence="3 4">
    <name type="scientific">Desulfuribacillus stibiiarsenatis</name>
    <dbReference type="NCBI Taxonomy" id="1390249"/>
    <lineage>
        <taxon>Bacteria</taxon>
        <taxon>Bacillati</taxon>
        <taxon>Bacillota</taxon>
        <taxon>Desulfuribacillia</taxon>
        <taxon>Desulfuribacillales</taxon>
        <taxon>Desulfuribacillaceae</taxon>
        <taxon>Desulfuribacillus</taxon>
    </lineage>
</organism>
<feature type="domain" description="Membrane iron-sulfur containing protein FtrD-like" evidence="2">
    <location>
        <begin position="92"/>
        <end position="190"/>
    </location>
</feature>
<evidence type="ECO:0000259" key="2">
    <source>
        <dbReference type="Pfam" id="PF10080"/>
    </source>
</evidence>
<dbReference type="OrthoDB" id="1952410at2"/>
<dbReference type="AlphaFoldDB" id="A0A1E5L7Y3"/>
<gene>
    <name evidence="3" type="ORF">BHU72_14325</name>
</gene>
<accession>A0A1E5L7Y3</accession>
<dbReference type="Proteomes" id="UP000095255">
    <property type="component" value="Unassembled WGS sequence"/>
</dbReference>
<name>A0A1E5L7Y3_9FIRM</name>
<dbReference type="STRING" id="1390249.BHU72_14325"/>
<protein>
    <recommendedName>
        <fullName evidence="2">Membrane iron-sulfur containing protein FtrD-like domain-containing protein</fullName>
    </recommendedName>
</protein>
<reference evidence="3 4" key="1">
    <citation type="submission" date="2016-09" db="EMBL/GenBank/DDBJ databases">
        <title>Desulfuribacillus arsenicus sp. nov., an obligately anaerobic, dissimilatory arsenic- and antimonate-reducing bacterium isolated from anoxic sediments.</title>
        <authorList>
            <person name="Abin C.A."/>
            <person name="Hollibaugh J.T."/>
        </authorList>
    </citation>
    <scope>NUCLEOTIDE SEQUENCE [LARGE SCALE GENOMIC DNA]</scope>
    <source>
        <strain evidence="3 4">MLFW-2</strain>
    </source>
</reference>
<feature type="transmembrane region" description="Helical" evidence="1">
    <location>
        <begin position="20"/>
        <end position="38"/>
    </location>
</feature>
<evidence type="ECO:0000256" key="1">
    <source>
        <dbReference type="SAM" id="Phobius"/>
    </source>
</evidence>
<comment type="caution">
    <text evidence="3">The sequence shown here is derived from an EMBL/GenBank/DDBJ whole genome shotgun (WGS) entry which is preliminary data.</text>
</comment>
<keyword evidence="4" id="KW-1185">Reference proteome</keyword>